<name>A0A168B8L1_9HYPO</name>
<reference evidence="4 5" key="1">
    <citation type="journal article" date="2016" name="Genome Biol. Evol.">
        <title>Divergent and convergent evolution of fungal pathogenicity.</title>
        <authorList>
            <person name="Shang Y."/>
            <person name="Xiao G."/>
            <person name="Zheng P."/>
            <person name="Cen K."/>
            <person name="Zhan S."/>
            <person name="Wang C."/>
        </authorList>
    </citation>
    <scope>NUCLEOTIDE SEQUENCE [LARGE SCALE GENOMIC DNA]</scope>
    <source>
        <strain evidence="4 5">RCEF 2490</strain>
    </source>
</reference>
<comment type="caution">
    <text evidence="4">The sequence shown here is derived from an EMBL/GenBank/DDBJ whole genome shotgun (WGS) entry which is preliminary data.</text>
</comment>
<feature type="region of interest" description="Disordered" evidence="1">
    <location>
        <begin position="213"/>
        <end position="283"/>
    </location>
</feature>
<accession>A0A168B8L1</accession>
<feature type="domain" description="DUF7598" evidence="3">
    <location>
        <begin position="22"/>
        <end position="159"/>
    </location>
</feature>
<dbReference type="InterPro" id="IPR056019">
    <property type="entry name" value="DUF7598"/>
</dbReference>
<evidence type="ECO:0000259" key="3">
    <source>
        <dbReference type="Pfam" id="PF24535"/>
    </source>
</evidence>
<dbReference type="OrthoDB" id="5327148at2759"/>
<evidence type="ECO:0000313" key="5">
    <source>
        <dbReference type="Proteomes" id="UP000078544"/>
    </source>
</evidence>
<dbReference type="AlphaFoldDB" id="A0A168B8L1"/>
<protein>
    <recommendedName>
        <fullName evidence="3">DUF7598 domain-containing protein</fullName>
    </recommendedName>
</protein>
<feature type="transmembrane region" description="Helical" evidence="2">
    <location>
        <begin position="57"/>
        <end position="82"/>
    </location>
</feature>
<feature type="transmembrane region" description="Helical" evidence="2">
    <location>
        <begin position="139"/>
        <end position="160"/>
    </location>
</feature>
<proteinExistence type="predicted"/>
<dbReference type="STRING" id="1081109.A0A168B8L1"/>
<gene>
    <name evidence="4" type="ORF">AAL_05062</name>
</gene>
<dbReference type="EMBL" id="AZGY01000010">
    <property type="protein sequence ID" value="KZZ94951.1"/>
    <property type="molecule type" value="Genomic_DNA"/>
</dbReference>
<keyword evidence="5" id="KW-1185">Reference proteome</keyword>
<dbReference type="Proteomes" id="UP000078544">
    <property type="component" value="Unassembled WGS sequence"/>
</dbReference>
<organism evidence="4 5">
    <name type="scientific">Moelleriella libera RCEF 2490</name>
    <dbReference type="NCBI Taxonomy" id="1081109"/>
    <lineage>
        <taxon>Eukaryota</taxon>
        <taxon>Fungi</taxon>
        <taxon>Dikarya</taxon>
        <taxon>Ascomycota</taxon>
        <taxon>Pezizomycotina</taxon>
        <taxon>Sordariomycetes</taxon>
        <taxon>Hypocreomycetidae</taxon>
        <taxon>Hypocreales</taxon>
        <taxon>Clavicipitaceae</taxon>
        <taxon>Moelleriella</taxon>
    </lineage>
</organism>
<evidence type="ECO:0000256" key="1">
    <source>
        <dbReference type="SAM" id="MobiDB-lite"/>
    </source>
</evidence>
<keyword evidence="2" id="KW-0472">Membrane</keyword>
<dbReference type="Pfam" id="PF24535">
    <property type="entry name" value="DUF7598"/>
    <property type="match status" value="1"/>
</dbReference>
<sequence>MPWLFAWKMLKWVKPEAASGIGMIVLQILRVFTVVTLATVCAACWVFIIKVDKERTFFVFECASLFITSLISAVLILSEYPLVNALRNYFRQTWPVLSDHRGLTWLGFAMLMLGCNILGNLNKPANDTDKLGPHFSKLVMASAVLCITFGVLNIVCSFVWRDGKNGITARDIRVNGSLAHDRRQSLPEYSSTHSSSIRNEKTKSGFISSMLGRAKKETGEKAPKKRPNISAPIPAYLDVEHNAGRDDRQSPIVPGLKRPDSVLHPSNRRPERHYSAARMSAFG</sequence>
<evidence type="ECO:0000256" key="2">
    <source>
        <dbReference type="SAM" id="Phobius"/>
    </source>
</evidence>
<feature type="transmembrane region" description="Helical" evidence="2">
    <location>
        <begin position="20"/>
        <end position="48"/>
    </location>
</feature>
<feature type="compositionally biased region" description="Basic and acidic residues" evidence="1">
    <location>
        <begin position="238"/>
        <end position="249"/>
    </location>
</feature>
<evidence type="ECO:0000313" key="4">
    <source>
        <dbReference type="EMBL" id="KZZ94951.1"/>
    </source>
</evidence>
<keyword evidence="2" id="KW-0812">Transmembrane</keyword>
<keyword evidence="2" id="KW-1133">Transmembrane helix</keyword>